<dbReference type="InterPro" id="IPR013216">
    <property type="entry name" value="Methyltransf_11"/>
</dbReference>
<reference evidence="2" key="1">
    <citation type="journal article" date="2020" name="bioRxiv">
        <title>A rank-normalized archaeal taxonomy based on genome phylogeny resolves widespread incomplete and uneven classifications.</title>
        <authorList>
            <person name="Rinke C."/>
            <person name="Chuvochina M."/>
            <person name="Mussig A.J."/>
            <person name="Chaumeil P.-A."/>
            <person name="Waite D.W."/>
            <person name="Whitman W.B."/>
            <person name="Parks D.H."/>
            <person name="Hugenholtz P."/>
        </authorList>
    </citation>
    <scope>NUCLEOTIDE SEQUENCE</scope>
    <source>
        <strain evidence="2">UBA10011</strain>
    </source>
</reference>
<name>A0A7J4IYJ8_9ARCH</name>
<evidence type="ECO:0000313" key="2">
    <source>
        <dbReference type="EMBL" id="HIH08036.1"/>
    </source>
</evidence>
<dbReference type="CDD" id="cd02440">
    <property type="entry name" value="AdoMet_MTases"/>
    <property type="match status" value="1"/>
</dbReference>
<comment type="caution">
    <text evidence="2">The sequence shown here is derived from an EMBL/GenBank/DDBJ whole genome shotgun (WGS) entry which is preliminary data.</text>
</comment>
<keyword evidence="2" id="KW-0489">Methyltransferase</keyword>
<proteinExistence type="predicted"/>
<organism evidence="2 4">
    <name type="scientific">Candidatus Iainarchaeum sp</name>
    <dbReference type="NCBI Taxonomy" id="3101447"/>
    <lineage>
        <taxon>Archaea</taxon>
        <taxon>Candidatus Iainarchaeota</taxon>
        <taxon>Candidatus Iainarchaeia</taxon>
        <taxon>Candidatus Iainarchaeales</taxon>
        <taxon>Candidatus Iainarchaeaceae</taxon>
        <taxon>Candidatus Iainarchaeum</taxon>
    </lineage>
</organism>
<protein>
    <submittedName>
        <fullName evidence="2">Class I SAM-dependent methyltransferase</fullName>
    </submittedName>
    <submittedName>
        <fullName evidence="3">Methyltransferase domain-containing protein</fullName>
    </submittedName>
</protein>
<dbReference type="SUPFAM" id="SSF53335">
    <property type="entry name" value="S-adenosyl-L-methionine-dependent methyltransferases"/>
    <property type="match status" value="1"/>
</dbReference>
<dbReference type="InterPro" id="IPR029063">
    <property type="entry name" value="SAM-dependent_MTases_sf"/>
</dbReference>
<dbReference type="Proteomes" id="UP000683213">
    <property type="component" value="Unassembled WGS sequence"/>
</dbReference>
<dbReference type="AlphaFoldDB" id="A0A7J4IYJ8"/>
<dbReference type="Gene3D" id="3.40.50.150">
    <property type="entry name" value="Vaccinia Virus protein VP39"/>
    <property type="match status" value="1"/>
</dbReference>
<dbReference type="EMBL" id="DUFG01000011">
    <property type="protein sequence ID" value="HIH08036.1"/>
    <property type="molecule type" value="Genomic_DNA"/>
</dbReference>
<dbReference type="PANTHER" id="PTHR43591">
    <property type="entry name" value="METHYLTRANSFERASE"/>
    <property type="match status" value="1"/>
</dbReference>
<evidence type="ECO:0000259" key="1">
    <source>
        <dbReference type="Pfam" id="PF08241"/>
    </source>
</evidence>
<accession>A0A7J4IYJ8</accession>
<evidence type="ECO:0000313" key="4">
    <source>
        <dbReference type="Proteomes" id="UP000577419"/>
    </source>
</evidence>
<reference evidence="3" key="3">
    <citation type="submission" date="2021-05" db="EMBL/GenBank/DDBJ databases">
        <title>Protein family content uncovers lineage relationships and bacterial pathway maintenance mechanisms in DPANN archaea.</title>
        <authorList>
            <person name="Castelle C.J."/>
            <person name="Meheust R."/>
            <person name="Jaffe A.L."/>
            <person name="Seitz K."/>
            <person name="Gong X."/>
            <person name="Baker B.J."/>
            <person name="Banfield J.F."/>
        </authorList>
    </citation>
    <scope>NUCLEOTIDE SEQUENCE</scope>
    <source>
        <strain evidence="3">RIFCSPHIGHO2_01_FULL_GW2011_AR10_43_9</strain>
    </source>
</reference>
<evidence type="ECO:0000313" key="3">
    <source>
        <dbReference type="EMBL" id="MBS3059655.1"/>
    </source>
</evidence>
<dbReference type="GO" id="GO:0008757">
    <property type="term" value="F:S-adenosylmethionine-dependent methyltransferase activity"/>
    <property type="evidence" value="ECO:0007669"/>
    <property type="project" value="InterPro"/>
</dbReference>
<dbReference type="Proteomes" id="UP000577419">
    <property type="component" value="Unassembled WGS sequence"/>
</dbReference>
<dbReference type="GO" id="GO:0032259">
    <property type="term" value="P:methylation"/>
    <property type="evidence" value="ECO:0007669"/>
    <property type="project" value="UniProtKB-KW"/>
</dbReference>
<dbReference type="Pfam" id="PF08241">
    <property type="entry name" value="Methyltransf_11"/>
    <property type="match status" value="1"/>
</dbReference>
<sequence length="267" mass="30308">MKKLTEFEKGERDFHNRHAEQYDSAHDLDSTRIALLHEKFLKHIYGLPKKSRVLEVGCGSGHDSVKIAKKGFQVIGCDISEGLIGVAKRKAKENKVEKNTRFFVASTNRLPFRGNSIDAALIVASLHHLENPVVALKEINRCLKPGGILVIGSEPNAWPYVFKKFKHSGLGKKIMGFFRKDYNAEEVSIGDEATTGFREKELRKMFEDSNFRVKRLDFEYFFSGFLILLKLNLGEPADKGVVWFDSVLSSLPGIRKFGWYINAVLEK</sequence>
<reference evidence="3" key="2">
    <citation type="submission" date="2021-03" db="EMBL/GenBank/DDBJ databases">
        <authorList>
            <person name="Jaffe A."/>
        </authorList>
    </citation>
    <scope>NUCLEOTIDE SEQUENCE</scope>
    <source>
        <strain evidence="3">RIFCSPHIGHO2_01_FULL_GW2011_AR10_43_9</strain>
    </source>
</reference>
<keyword evidence="2" id="KW-0808">Transferase</keyword>
<dbReference type="EMBL" id="JAGVWF010000064">
    <property type="protein sequence ID" value="MBS3059655.1"/>
    <property type="molecule type" value="Genomic_DNA"/>
</dbReference>
<gene>
    <name evidence="2" type="ORF">HA237_01560</name>
    <name evidence="3" type="ORF">J4224_04490</name>
</gene>
<feature type="domain" description="Methyltransferase type 11" evidence="1">
    <location>
        <begin position="54"/>
        <end position="151"/>
    </location>
</feature>